<protein>
    <recommendedName>
        <fullName evidence="3 5">GTP cyclohydrolase 1 type 2 homolog</fullName>
    </recommendedName>
</protein>
<dbReference type="InterPro" id="IPR015867">
    <property type="entry name" value="N-reg_PII/ATP_PRibTrfase_C"/>
</dbReference>
<evidence type="ECO:0000256" key="1">
    <source>
        <dbReference type="ARBA" id="ARBA00006964"/>
    </source>
</evidence>
<dbReference type="FunFam" id="3.40.1390.30:FF:000001">
    <property type="entry name" value="GTP cyclohydrolase 1 type 2"/>
    <property type="match status" value="1"/>
</dbReference>
<evidence type="ECO:0000256" key="5">
    <source>
        <dbReference type="PIRNR" id="PIRNR037489"/>
    </source>
</evidence>
<dbReference type="PANTHER" id="PTHR13799">
    <property type="entry name" value="NGG1 INTERACTING FACTOR 3"/>
    <property type="match status" value="1"/>
</dbReference>
<dbReference type="InterPro" id="IPR017221">
    <property type="entry name" value="DUF34/NIF3_bac"/>
</dbReference>
<keyword evidence="8" id="KW-1185">Reference proteome</keyword>
<dbReference type="PIRSF" id="PIRSF037489">
    <property type="entry name" value="UCP037489_NIF3_YqfO"/>
    <property type="match status" value="1"/>
</dbReference>
<dbReference type="Gene3D" id="3.30.70.120">
    <property type="match status" value="1"/>
</dbReference>
<evidence type="ECO:0000256" key="3">
    <source>
        <dbReference type="ARBA" id="ARBA00022112"/>
    </source>
</evidence>
<dbReference type="EMBL" id="CP019082">
    <property type="protein sequence ID" value="APW59390.1"/>
    <property type="molecule type" value="Genomic_DNA"/>
</dbReference>
<evidence type="ECO:0000256" key="2">
    <source>
        <dbReference type="ARBA" id="ARBA00011643"/>
    </source>
</evidence>
<proteinExistence type="inferred from homology"/>
<gene>
    <name evidence="7" type="ORF">BSF38_00813</name>
</gene>
<evidence type="ECO:0000313" key="7">
    <source>
        <dbReference type="EMBL" id="APW59390.1"/>
    </source>
</evidence>
<evidence type="ECO:0000256" key="4">
    <source>
        <dbReference type="ARBA" id="ARBA00022723"/>
    </source>
</evidence>
<comment type="subunit">
    <text evidence="2">Homohexamer.</text>
</comment>
<sequence>MTTVADVTRWLEDFAPSQLAESWDNVGLLWGDPGAPIERVMTCLTVTAETALEAVRERAGLIVSHHPVLFRETKRIRSDLPATAPLWALGRAGVAIASPHTAFDSAVDGINEGLCRRLGLLDTAPIRPIAAPSSFKVVVFTPESDRETVLAAAFGAGAGRIGDYSECSFAIPGQGTFFGDENTAPAVGRRGRRETVDELRLEMICLEDRLSAVLAAIRAAHSYEEPAVDVFPLNSTTTTIGAGRIGRLAEPRPLGEFALSAARALGLTTIQAAGDPESRVERVAVACGAGDDFLGDAVKLGAQVLLTGEARFHRALEARAAGVGLLVAGHYATERLGVEDLAGKIARTFPDLIVWPSRDERDPFAYLHTSGEAARHDPGAS</sequence>
<dbReference type="InterPro" id="IPR002678">
    <property type="entry name" value="DUF34/NIF3"/>
</dbReference>
<dbReference type="GO" id="GO:0005737">
    <property type="term" value="C:cytoplasm"/>
    <property type="evidence" value="ECO:0007669"/>
    <property type="project" value="TreeGrafter"/>
</dbReference>
<name>A0A1U7CKC6_9BACT</name>
<reference evidence="8" key="1">
    <citation type="submission" date="2016-12" db="EMBL/GenBank/DDBJ databases">
        <title>Comparative genomics of four Isosphaeraceae planctomycetes: a common pool of plasmids and glycoside hydrolase genes.</title>
        <authorList>
            <person name="Ivanova A."/>
        </authorList>
    </citation>
    <scope>NUCLEOTIDE SEQUENCE [LARGE SCALE GENOMIC DNA]</scope>
    <source>
        <strain evidence="8">PX4</strain>
    </source>
</reference>
<dbReference type="OrthoDB" id="9792792at2"/>
<evidence type="ECO:0000313" key="8">
    <source>
        <dbReference type="Proteomes" id="UP000186309"/>
    </source>
</evidence>
<feature type="binding site" evidence="6">
    <location>
        <position position="334"/>
    </location>
    <ligand>
        <name>a divalent metal cation</name>
        <dbReference type="ChEBI" id="CHEBI:60240"/>
        <label>1</label>
    </ligand>
</feature>
<keyword evidence="4 5" id="KW-0479">Metal-binding</keyword>
<dbReference type="PANTHER" id="PTHR13799:SF14">
    <property type="entry name" value="GTP CYCLOHYDROLASE 1 TYPE 2 HOMOLOG"/>
    <property type="match status" value="1"/>
</dbReference>
<dbReference type="STRING" id="1387353.BSF38_00813"/>
<feature type="binding site" evidence="6">
    <location>
        <position position="66"/>
    </location>
    <ligand>
        <name>a divalent metal cation</name>
        <dbReference type="ChEBI" id="CHEBI:60240"/>
        <label>1</label>
    </ligand>
</feature>
<accession>A0A1U7CKC6</accession>
<dbReference type="KEGG" id="pbor:BSF38_00813"/>
<feature type="binding site" evidence="6">
    <location>
        <position position="104"/>
    </location>
    <ligand>
        <name>a divalent metal cation</name>
        <dbReference type="ChEBI" id="CHEBI:60240"/>
        <label>1</label>
    </ligand>
</feature>
<dbReference type="Pfam" id="PF01784">
    <property type="entry name" value="DUF34_NIF3"/>
    <property type="match status" value="1"/>
</dbReference>
<dbReference type="SUPFAM" id="SSF102705">
    <property type="entry name" value="NIF3 (NGG1p interacting factor 3)-like"/>
    <property type="match status" value="1"/>
</dbReference>
<dbReference type="Gene3D" id="3.40.1390.30">
    <property type="entry name" value="NIF3 (NGG1p interacting factor 3)-like"/>
    <property type="match status" value="2"/>
</dbReference>
<feature type="binding site" evidence="6">
    <location>
        <position position="330"/>
    </location>
    <ligand>
        <name>a divalent metal cation</name>
        <dbReference type="ChEBI" id="CHEBI:60240"/>
        <label>1</label>
    </ligand>
</feature>
<dbReference type="InterPro" id="IPR036069">
    <property type="entry name" value="DUF34/NIF3_sf"/>
</dbReference>
<organism evidence="7 8">
    <name type="scientific">Paludisphaera borealis</name>
    <dbReference type="NCBI Taxonomy" id="1387353"/>
    <lineage>
        <taxon>Bacteria</taxon>
        <taxon>Pseudomonadati</taxon>
        <taxon>Planctomycetota</taxon>
        <taxon>Planctomycetia</taxon>
        <taxon>Isosphaerales</taxon>
        <taxon>Isosphaeraceae</taxon>
        <taxon>Paludisphaera</taxon>
    </lineage>
</organism>
<comment type="similarity">
    <text evidence="1 5">Belongs to the GTP cyclohydrolase I type 2/NIF3 family.</text>
</comment>
<dbReference type="AlphaFoldDB" id="A0A1U7CKC6"/>
<evidence type="ECO:0000256" key="6">
    <source>
        <dbReference type="PIRSR" id="PIRSR602678-1"/>
    </source>
</evidence>
<dbReference type="RefSeq" id="WP_076343578.1">
    <property type="nucleotide sequence ID" value="NZ_CP019082.1"/>
</dbReference>
<feature type="binding site" evidence="6">
    <location>
        <position position="65"/>
    </location>
    <ligand>
        <name>a divalent metal cation</name>
        <dbReference type="ChEBI" id="CHEBI:60240"/>
        <label>1</label>
    </ligand>
</feature>
<dbReference type="NCBIfam" id="TIGR00486">
    <property type="entry name" value="YbgI_SA1388"/>
    <property type="match status" value="1"/>
</dbReference>
<dbReference type="GO" id="GO:0046872">
    <property type="term" value="F:metal ion binding"/>
    <property type="evidence" value="ECO:0007669"/>
    <property type="project" value="UniProtKB-UniRule"/>
</dbReference>
<dbReference type="Proteomes" id="UP000186309">
    <property type="component" value="Chromosome"/>
</dbReference>